<evidence type="ECO:0000313" key="1">
    <source>
        <dbReference type="EMBL" id="KAF0871188.1"/>
    </source>
</evidence>
<evidence type="ECO:0000313" key="2">
    <source>
        <dbReference type="Proteomes" id="UP000475037"/>
    </source>
</evidence>
<reference evidence="1 2" key="1">
    <citation type="submission" date="2019-11" db="EMBL/GenBank/DDBJ databases">
        <authorList>
            <person name="Yang C."/>
            <person name="Li F."/>
        </authorList>
    </citation>
    <scope>NUCLEOTIDE SEQUENCE [LARGE SCALE GENOMIC DNA]</scope>
    <source>
        <strain evidence="1">KB4526</strain>
        <tissue evidence="1">Muscle</tissue>
    </source>
</reference>
<sequence>KRIRPFGMDLTNEMKDSCNENYKALLKETEEDKNQWKHIPWLWIRRQYCKNVKIPEVIYRLFNAILIEILMMCVAEKKNILKFIWNLKGSLVAKTILEKNLQPGRLTLPHFKTYYKTTVVKTGWYWPKDKHIN</sequence>
<keyword evidence="2" id="KW-1185">Reference proteome</keyword>
<dbReference type="AlphaFoldDB" id="A0A6G1A5S4"/>
<feature type="non-terminal residue" evidence="1">
    <location>
        <position position="133"/>
    </location>
</feature>
<protein>
    <submittedName>
        <fullName evidence="1">LORF2 protein</fullName>
    </submittedName>
</protein>
<organism evidence="1 2">
    <name type="scientific">Crocuta crocuta</name>
    <name type="common">Spotted hyena</name>
    <dbReference type="NCBI Taxonomy" id="9678"/>
    <lineage>
        <taxon>Eukaryota</taxon>
        <taxon>Metazoa</taxon>
        <taxon>Chordata</taxon>
        <taxon>Craniata</taxon>
        <taxon>Vertebrata</taxon>
        <taxon>Euteleostomi</taxon>
        <taxon>Mammalia</taxon>
        <taxon>Eutheria</taxon>
        <taxon>Laurasiatheria</taxon>
        <taxon>Carnivora</taxon>
        <taxon>Feliformia</taxon>
        <taxon>Hyaenidae</taxon>
        <taxon>Crocuta</taxon>
    </lineage>
</organism>
<feature type="non-terminal residue" evidence="1">
    <location>
        <position position="1"/>
    </location>
</feature>
<comment type="caution">
    <text evidence="1">The sequence shown here is derived from an EMBL/GenBank/DDBJ whole genome shotgun (WGS) entry which is preliminary data.</text>
</comment>
<gene>
    <name evidence="1" type="ORF">FOF47_R04172</name>
</gene>
<dbReference type="EMBL" id="VOAJ01024661">
    <property type="protein sequence ID" value="KAF0871188.1"/>
    <property type="molecule type" value="Genomic_DNA"/>
</dbReference>
<name>A0A6G1A5S4_CROCR</name>
<dbReference type="Proteomes" id="UP000475037">
    <property type="component" value="Unassembled WGS sequence"/>
</dbReference>
<proteinExistence type="predicted"/>
<accession>A0A6G1A5S4</accession>